<proteinExistence type="inferred from homology"/>
<dbReference type="InterPro" id="IPR050306">
    <property type="entry name" value="PfkB_Carbo_kinase"/>
</dbReference>
<keyword evidence="3" id="KW-0547">Nucleotide-binding</keyword>
<dbReference type="Gene3D" id="3.40.1190.20">
    <property type="match status" value="1"/>
</dbReference>
<dbReference type="AlphaFoldDB" id="A0A212JBD0"/>
<accession>A0A212JBD0</accession>
<dbReference type="PANTHER" id="PTHR43085:SF1">
    <property type="entry name" value="PSEUDOURIDINE KINASE-RELATED"/>
    <property type="match status" value="1"/>
</dbReference>
<dbReference type="Pfam" id="PF00294">
    <property type="entry name" value="PfkB"/>
    <property type="match status" value="1"/>
</dbReference>
<feature type="domain" description="Carbohydrate kinase PfkB" evidence="6">
    <location>
        <begin position="17"/>
        <end position="279"/>
    </location>
</feature>
<dbReference type="EC" id="2.7.1.4" evidence="7"/>
<dbReference type="PANTHER" id="PTHR43085">
    <property type="entry name" value="HEXOKINASE FAMILY MEMBER"/>
    <property type="match status" value="1"/>
</dbReference>
<keyword evidence="5" id="KW-0067">ATP-binding</keyword>
<dbReference type="InterPro" id="IPR011611">
    <property type="entry name" value="PfkB_dom"/>
</dbReference>
<evidence type="ECO:0000313" key="7">
    <source>
        <dbReference type="EMBL" id="SBV96726.1"/>
    </source>
</evidence>
<protein>
    <submittedName>
        <fullName evidence="7">Fructokinase</fullName>
        <ecNumber evidence="7">2.7.1.4</ecNumber>
    </submittedName>
</protein>
<reference evidence="7" key="1">
    <citation type="submission" date="2016-04" db="EMBL/GenBank/DDBJ databases">
        <authorList>
            <person name="Evans L.H."/>
            <person name="Alamgir A."/>
            <person name="Owens N."/>
            <person name="Weber N.D."/>
            <person name="Virtaneva K."/>
            <person name="Barbian K."/>
            <person name="Babar A."/>
            <person name="Rosenke K."/>
        </authorList>
    </citation>
    <scope>NUCLEOTIDE SEQUENCE</scope>
    <source>
        <strain evidence="7">86</strain>
    </source>
</reference>
<dbReference type="InterPro" id="IPR029056">
    <property type="entry name" value="Ribokinase-like"/>
</dbReference>
<keyword evidence="2 7" id="KW-0808">Transferase</keyword>
<keyword evidence="4 7" id="KW-0418">Kinase</keyword>
<dbReference type="SUPFAM" id="SSF53613">
    <property type="entry name" value="Ribokinase-like"/>
    <property type="match status" value="1"/>
</dbReference>
<evidence type="ECO:0000256" key="1">
    <source>
        <dbReference type="ARBA" id="ARBA00010688"/>
    </source>
</evidence>
<dbReference type="PROSITE" id="PS00583">
    <property type="entry name" value="PFKB_KINASES_1"/>
    <property type="match status" value="1"/>
</dbReference>
<evidence type="ECO:0000256" key="5">
    <source>
        <dbReference type="ARBA" id="ARBA00022840"/>
    </source>
</evidence>
<dbReference type="GO" id="GO:0005524">
    <property type="term" value="F:ATP binding"/>
    <property type="evidence" value="ECO:0007669"/>
    <property type="project" value="UniProtKB-KW"/>
</dbReference>
<evidence type="ECO:0000256" key="3">
    <source>
        <dbReference type="ARBA" id="ARBA00022741"/>
    </source>
</evidence>
<dbReference type="EMBL" id="FLUO01000001">
    <property type="protein sequence ID" value="SBV96726.1"/>
    <property type="molecule type" value="Genomic_DNA"/>
</dbReference>
<gene>
    <name evidence="7" type="primary">frk</name>
    <name evidence="7" type="ORF">KL86APRO_10796</name>
</gene>
<evidence type="ECO:0000256" key="2">
    <source>
        <dbReference type="ARBA" id="ARBA00022679"/>
    </source>
</evidence>
<name>A0A212JBD0_9PROT</name>
<comment type="similarity">
    <text evidence="1">Belongs to the carbohydrate kinase PfkB family.</text>
</comment>
<sequence length="298" mass="31954">MHAQPLIFGEVLFDHFPDGETVLGGAPFNVAWHLQALGARPLMISRVGADDQGARVTQAMRTWGMDDGGIQIDSRRATGRVDVDLADGEPRYAIRTDAAFDAIAAEALPPLAGASLLYHGTLALRESPSRDALDTLRRFCGAPVFLDVNLRAPWWTPERVLDLVSRARWVKLNREELDCLAGTAGSAEARARAWTESFDLDLVIVTDGAAGAFAVDSAGRVTRPAPPRVAEVVDPVGAGDAFAATVILGLLHGWELGTTLARAQTFAAAVVGRRGAISADPRHYREFNRAWDLAEAAP</sequence>
<dbReference type="InterPro" id="IPR002173">
    <property type="entry name" value="Carboh/pur_kinase_PfkB_CS"/>
</dbReference>
<evidence type="ECO:0000259" key="6">
    <source>
        <dbReference type="Pfam" id="PF00294"/>
    </source>
</evidence>
<dbReference type="GO" id="GO:0008865">
    <property type="term" value="F:fructokinase activity"/>
    <property type="evidence" value="ECO:0007669"/>
    <property type="project" value="UniProtKB-EC"/>
</dbReference>
<organism evidence="7">
    <name type="scientific">uncultured Alphaproteobacteria bacterium</name>
    <dbReference type="NCBI Taxonomy" id="91750"/>
    <lineage>
        <taxon>Bacteria</taxon>
        <taxon>Pseudomonadati</taxon>
        <taxon>Pseudomonadota</taxon>
        <taxon>Alphaproteobacteria</taxon>
        <taxon>environmental samples</taxon>
    </lineage>
</organism>
<evidence type="ECO:0000256" key="4">
    <source>
        <dbReference type="ARBA" id="ARBA00022777"/>
    </source>
</evidence>